<organism evidence="1 2">
    <name type="scientific">Phocoenobacter atlanticus subsp. atlanticus</name>
    <dbReference type="NCBI Taxonomy" id="3061285"/>
    <lineage>
        <taxon>Bacteria</taxon>
        <taxon>Pseudomonadati</taxon>
        <taxon>Pseudomonadota</taxon>
        <taxon>Gammaproteobacteria</taxon>
        <taxon>Pasteurellales</taxon>
        <taxon>Pasteurellaceae</taxon>
        <taxon>Phocoenobacter</taxon>
        <taxon>Phocoenobacter atlanticus</taxon>
    </lineage>
</organism>
<dbReference type="InterPro" id="IPR027417">
    <property type="entry name" value="P-loop_NTPase"/>
</dbReference>
<comment type="caution">
    <text evidence="1">The sequence shown here is derived from an EMBL/GenBank/DDBJ whole genome shotgun (WGS) entry which is preliminary data.</text>
</comment>
<dbReference type="SUPFAM" id="SSF52540">
    <property type="entry name" value="P-loop containing nucleoside triphosphate hydrolases"/>
    <property type="match status" value="1"/>
</dbReference>
<evidence type="ECO:0000313" key="2">
    <source>
        <dbReference type="Proteomes" id="UP001226020"/>
    </source>
</evidence>
<dbReference type="RefSeq" id="WP_306352342.1">
    <property type="nucleotide sequence ID" value="NZ_JASAWV010000029.1"/>
</dbReference>
<evidence type="ECO:0000313" key="1">
    <source>
        <dbReference type="EMBL" id="MDP8149390.1"/>
    </source>
</evidence>
<proteinExistence type="predicted"/>
<keyword evidence="2" id="KW-1185">Reference proteome</keyword>
<accession>A0AAW8CEE0</accession>
<dbReference type="AlphaFoldDB" id="A0AAW8CEE0"/>
<evidence type="ECO:0008006" key="3">
    <source>
        <dbReference type="Google" id="ProtNLM"/>
    </source>
</evidence>
<gene>
    <name evidence="1" type="ORF">QJU57_09955</name>
</gene>
<sequence>MGEPIKEINEKKKILISKLSSLSGLTNRGDVIEKVIIDIFGDEGDNFLQAIEKVNLSQDVSIELCNIKYKDIINDKTLKILQQNNFIDKINDYISIYNNLIEQSPILCKTFNHQNANNISKSLGDTGFFSASHSVNLNIFGSKQEYSSLETFKEKIEEEERNILKDDVLKKSFAQIDKSLSNNETRILRNILADNPPLIVELNNLTEFRKNIWLAYFHNAIKEFEEFTNIYIENQVKITNILVQASLEENSWHKVVKIFNQRFDVPFTLNIDNQSDVILNENTPIISFTFKERNEHKKVEEKTLLDVLSQGERRALYLLNILFEIEAIKKQNKNTLLILDDIADSFDYKNKYAIIEYMKELAENQIFRMIFLTHNFDFYRTVSGRFNIPREKRLFAVKSDTEVLLKKELYQRDVFTYWKQSLNKNIKYQIAFIPFVRNIAEYIGLDDEVNILTDLLHIKDNTKQITFNQLFEVFNTVVRNLPTMDSNDTFVFNIIVEQANNLLKDKAIHIELEDKIILAIAIRLLAEQYMIDKIDNNTFLQGITKNQTRLLFDEFRSNFPSDEAIQILDRVNLMTPENIHLNSFMYEPIIDMSSQHLYDLYSQIKGLI</sequence>
<name>A0AAW8CEE0_9PAST</name>
<dbReference type="Proteomes" id="UP001226020">
    <property type="component" value="Unassembled WGS sequence"/>
</dbReference>
<reference evidence="1 2" key="1">
    <citation type="journal article" date="2023" name="Front. Microbiol.">
        <title>Phylogeography and host specificity of Pasteurellaceae pathogenic to sea-farmed fish in the north-east Atlantic.</title>
        <authorList>
            <person name="Gulla S."/>
            <person name="Colquhoun D.J."/>
            <person name="Olsen A.B."/>
            <person name="Spilsberg B."/>
            <person name="Lagesen K."/>
            <person name="Aakesson C.P."/>
            <person name="Strom S."/>
            <person name="Manji F."/>
            <person name="Birkbeck T.H."/>
            <person name="Nilsen H.K."/>
        </authorList>
    </citation>
    <scope>NUCLEOTIDE SEQUENCE [LARGE SCALE GENOMIC DNA]</scope>
    <source>
        <strain evidence="1 2">NVIB3131</strain>
    </source>
</reference>
<dbReference type="Gene3D" id="3.40.50.300">
    <property type="entry name" value="P-loop containing nucleotide triphosphate hydrolases"/>
    <property type="match status" value="1"/>
</dbReference>
<dbReference type="EMBL" id="JASAXT010000027">
    <property type="protein sequence ID" value="MDP8149390.1"/>
    <property type="molecule type" value="Genomic_DNA"/>
</dbReference>
<dbReference type="CDD" id="cd00267">
    <property type="entry name" value="ABC_ATPase"/>
    <property type="match status" value="1"/>
</dbReference>
<protein>
    <recommendedName>
        <fullName evidence="3">Protein CR006 P-loop domain-containing protein</fullName>
    </recommendedName>
</protein>